<evidence type="ECO:0000256" key="1">
    <source>
        <dbReference type="ARBA" id="ARBA00023063"/>
    </source>
</evidence>
<evidence type="ECO:0000313" key="3">
    <source>
        <dbReference type="Proteomes" id="UP001623041"/>
    </source>
</evidence>
<evidence type="ECO:0000313" key="2">
    <source>
        <dbReference type="EMBL" id="MFK9092902.1"/>
    </source>
</evidence>
<organism evidence="2 3">
    <name type="scientific">Bacillus salipaludis</name>
    <dbReference type="NCBI Taxonomy" id="2547811"/>
    <lineage>
        <taxon>Bacteria</taxon>
        <taxon>Bacillati</taxon>
        <taxon>Bacillota</taxon>
        <taxon>Bacilli</taxon>
        <taxon>Bacillales</taxon>
        <taxon>Bacillaceae</taxon>
        <taxon>Bacillus</taxon>
    </lineage>
</organism>
<dbReference type="RefSeq" id="WP_406581464.1">
    <property type="nucleotide sequence ID" value="NZ_JBJHQH010000011.1"/>
</dbReference>
<dbReference type="Proteomes" id="UP001623041">
    <property type="component" value="Unassembled WGS sequence"/>
</dbReference>
<dbReference type="SUPFAM" id="SSF89155">
    <property type="entry name" value="TorD-like"/>
    <property type="match status" value="1"/>
</dbReference>
<dbReference type="PANTHER" id="PTHR43680:SF2">
    <property type="entry name" value="NITRATE REDUCTASE MOLYBDENUM COFACTOR ASSEMBLY CHAPERONE NARJ"/>
    <property type="match status" value="1"/>
</dbReference>
<dbReference type="PANTHER" id="PTHR43680">
    <property type="entry name" value="NITRATE REDUCTASE MOLYBDENUM COFACTOR ASSEMBLY CHAPERONE"/>
    <property type="match status" value="1"/>
</dbReference>
<gene>
    <name evidence="2" type="primary">narJ</name>
    <name evidence="2" type="ORF">ACJEBI_15620</name>
</gene>
<protein>
    <submittedName>
        <fullName evidence="2">Nitrate reductase molybdenum cofactor assembly chaperone</fullName>
    </submittedName>
</protein>
<keyword evidence="3" id="KW-1185">Reference proteome</keyword>
<sequence length="176" mass="20647">MAEYQHIFRLASALLQHPEEEWLTCEELKNEIAYIENQLVKMLFKYFFQHLQSISYFELCQQYAQTFDFSDKTTLYLTYPIFGENPDRGKALVKLKNEYFEAGFPLESDELPDYLPLILEFCSLAPIESAQKMLQIHRKSIDQLLKELSLQDSPYQMLLQACVQTIENILGKQKAS</sequence>
<accession>A0ABW8RJW2</accession>
<name>A0ABW8RJW2_9BACI</name>
<dbReference type="InterPro" id="IPR020945">
    <property type="entry name" value="DMSO/NO3_reduct_chaperone"/>
</dbReference>
<dbReference type="Pfam" id="PF02613">
    <property type="entry name" value="Nitrate_red_del"/>
    <property type="match status" value="1"/>
</dbReference>
<reference evidence="2 3" key="1">
    <citation type="submission" date="2024-11" db="EMBL/GenBank/DDBJ databases">
        <authorList>
            <person name="Lucas J.A."/>
        </authorList>
    </citation>
    <scope>NUCLEOTIDE SEQUENCE [LARGE SCALE GENOMIC DNA]</scope>
    <source>
        <strain evidence="2 3">Z 5.4</strain>
    </source>
</reference>
<proteinExistence type="predicted"/>
<dbReference type="EMBL" id="JBJHQH010000011">
    <property type="protein sequence ID" value="MFK9092902.1"/>
    <property type="molecule type" value="Genomic_DNA"/>
</dbReference>
<keyword evidence="1" id="KW-0534">Nitrate assimilation</keyword>
<dbReference type="InterPro" id="IPR036411">
    <property type="entry name" value="TorD-like_sf"/>
</dbReference>
<comment type="caution">
    <text evidence="2">The sequence shown here is derived from an EMBL/GenBank/DDBJ whole genome shotgun (WGS) entry which is preliminary data.</text>
</comment>
<dbReference type="NCBIfam" id="TIGR00684">
    <property type="entry name" value="narJ"/>
    <property type="match status" value="1"/>
</dbReference>
<dbReference type="InterPro" id="IPR003765">
    <property type="entry name" value="NO3_reductase_chaperone_NarJ"/>
</dbReference>